<name>A0A9W6SLE0_9ACTN</name>
<dbReference type="InterPro" id="IPR000073">
    <property type="entry name" value="AB_hydrolase_1"/>
</dbReference>
<keyword evidence="4" id="KW-1185">Reference proteome</keyword>
<dbReference type="Gene3D" id="3.40.50.1820">
    <property type="entry name" value="alpha/beta hydrolase"/>
    <property type="match status" value="1"/>
</dbReference>
<accession>A0A9W6SLE0</accession>
<keyword evidence="1" id="KW-0378">Hydrolase</keyword>
<dbReference type="InterPro" id="IPR029058">
    <property type="entry name" value="AB_hydrolase_fold"/>
</dbReference>
<dbReference type="SUPFAM" id="SSF53474">
    <property type="entry name" value="alpha/beta-Hydrolases"/>
    <property type="match status" value="1"/>
</dbReference>
<dbReference type="PRINTS" id="PR00111">
    <property type="entry name" value="ABHYDROLASE"/>
</dbReference>
<gene>
    <name evidence="3" type="ORF">Afil01_29400</name>
</gene>
<evidence type="ECO:0000313" key="4">
    <source>
        <dbReference type="Proteomes" id="UP001165079"/>
    </source>
</evidence>
<dbReference type="PANTHER" id="PTHR43798:SF31">
    <property type="entry name" value="AB HYDROLASE SUPERFAMILY PROTEIN YCLE"/>
    <property type="match status" value="1"/>
</dbReference>
<proteinExistence type="predicted"/>
<dbReference type="AlphaFoldDB" id="A0A9W6SLE0"/>
<dbReference type="Pfam" id="PF00561">
    <property type="entry name" value="Abhydrolase_1"/>
    <property type="match status" value="1"/>
</dbReference>
<comment type="caution">
    <text evidence="3">The sequence shown here is derived from an EMBL/GenBank/DDBJ whole genome shotgun (WGS) entry which is preliminary data.</text>
</comment>
<organism evidence="3 4">
    <name type="scientific">Actinorhabdospora filicis</name>
    <dbReference type="NCBI Taxonomy" id="1785913"/>
    <lineage>
        <taxon>Bacteria</taxon>
        <taxon>Bacillati</taxon>
        <taxon>Actinomycetota</taxon>
        <taxon>Actinomycetes</taxon>
        <taxon>Micromonosporales</taxon>
        <taxon>Micromonosporaceae</taxon>
        <taxon>Actinorhabdospora</taxon>
    </lineage>
</organism>
<reference evidence="3" key="1">
    <citation type="submission" date="2023-03" db="EMBL/GenBank/DDBJ databases">
        <title>Actinorhabdospora filicis NBRC 111898.</title>
        <authorList>
            <person name="Ichikawa N."/>
            <person name="Sato H."/>
            <person name="Tonouchi N."/>
        </authorList>
    </citation>
    <scope>NUCLEOTIDE SEQUENCE</scope>
    <source>
        <strain evidence="3">NBRC 111898</strain>
    </source>
</reference>
<dbReference type="RefSeq" id="WP_285663305.1">
    <property type="nucleotide sequence ID" value="NZ_BSTX01000002.1"/>
</dbReference>
<evidence type="ECO:0000313" key="3">
    <source>
        <dbReference type="EMBL" id="GLZ78133.1"/>
    </source>
</evidence>
<dbReference type="EMBL" id="BSTX01000002">
    <property type="protein sequence ID" value="GLZ78133.1"/>
    <property type="molecule type" value="Genomic_DNA"/>
</dbReference>
<dbReference type="PANTHER" id="PTHR43798">
    <property type="entry name" value="MONOACYLGLYCEROL LIPASE"/>
    <property type="match status" value="1"/>
</dbReference>
<feature type="domain" description="AB hydrolase-1" evidence="2">
    <location>
        <begin position="26"/>
        <end position="129"/>
    </location>
</feature>
<dbReference type="GO" id="GO:0016787">
    <property type="term" value="F:hydrolase activity"/>
    <property type="evidence" value="ECO:0007669"/>
    <property type="project" value="UniProtKB-KW"/>
</dbReference>
<dbReference type="Proteomes" id="UP001165079">
    <property type="component" value="Unassembled WGS sequence"/>
</dbReference>
<dbReference type="GO" id="GO:0016020">
    <property type="term" value="C:membrane"/>
    <property type="evidence" value="ECO:0007669"/>
    <property type="project" value="TreeGrafter"/>
</dbReference>
<dbReference type="InterPro" id="IPR050266">
    <property type="entry name" value="AB_hydrolase_sf"/>
</dbReference>
<sequence length="280" mass="29452">MSYQRVNVTVPGGDLAVGVWSNGPGPVVLAVHGVTASHLSWASVAGHFTGTLIAPDLRGRGDSGRLPGPYGMARHGDDLAAVLDALGHDRVTVAGHSMGGFVSLVLADRHPERVSRLVLVDGGPPLPAPPGTPEERLAAVIGPAVTRLSMRFESTEAYRDFWRKHPALAEWGPDVEAYVDYDLTGEAPQLRSKVSAEAVRGDSIDMYDGDALSGAWERLRHDAVFLRAEAGMLGAPPALYPDPAPIAARMPVRTLPGTNHYTILLGETGAPAVAAELAAD</sequence>
<protein>
    <recommendedName>
        <fullName evidence="2">AB hydrolase-1 domain-containing protein</fullName>
    </recommendedName>
</protein>
<evidence type="ECO:0000259" key="2">
    <source>
        <dbReference type="Pfam" id="PF00561"/>
    </source>
</evidence>
<evidence type="ECO:0000256" key="1">
    <source>
        <dbReference type="ARBA" id="ARBA00022801"/>
    </source>
</evidence>